<evidence type="ECO:0000313" key="1">
    <source>
        <dbReference type="EMBL" id="GBL73495.1"/>
    </source>
</evidence>
<organism evidence="1 2">
    <name type="scientific">Araneus ventricosus</name>
    <name type="common">Orbweaver spider</name>
    <name type="synonym">Epeira ventricosa</name>
    <dbReference type="NCBI Taxonomy" id="182803"/>
    <lineage>
        <taxon>Eukaryota</taxon>
        <taxon>Metazoa</taxon>
        <taxon>Ecdysozoa</taxon>
        <taxon>Arthropoda</taxon>
        <taxon>Chelicerata</taxon>
        <taxon>Arachnida</taxon>
        <taxon>Araneae</taxon>
        <taxon>Araneomorphae</taxon>
        <taxon>Entelegynae</taxon>
        <taxon>Araneoidea</taxon>
        <taxon>Araneidae</taxon>
        <taxon>Araneus</taxon>
    </lineage>
</organism>
<sequence>MPPKRLLQQFVFHMTNRMGDNTIQASRKSSRSGCIHDTSWQITSFSSDRLDGPDQYNWDLKYPHNQKSASVKSEDRGGHGNLQFLIMILSFPEHLYREYLDQSSSLTSCSILHKHDTTFSRRSFK</sequence>
<dbReference type="Proteomes" id="UP000499080">
    <property type="component" value="Unassembled WGS sequence"/>
</dbReference>
<name>A0A4Y2A298_ARAVE</name>
<evidence type="ECO:0000313" key="2">
    <source>
        <dbReference type="Proteomes" id="UP000499080"/>
    </source>
</evidence>
<comment type="caution">
    <text evidence="1">The sequence shown here is derived from an EMBL/GenBank/DDBJ whole genome shotgun (WGS) entry which is preliminary data.</text>
</comment>
<proteinExistence type="predicted"/>
<reference evidence="1 2" key="1">
    <citation type="journal article" date="2019" name="Sci. Rep.">
        <title>Orb-weaving spider Araneus ventricosus genome elucidates the spidroin gene catalogue.</title>
        <authorList>
            <person name="Kono N."/>
            <person name="Nakamura H."/>
            <person name="Ohtoshi R."/>
            <person name="Moran D.A.P."/>
            <person name="Shinohara A."/>
            <person name="Yoshida Y."/>
            <person name="Fujiwara M."/>
            <person name="Mori M."/>
            <person name="Tomita M."/>
            <person name="Arakawa K."/>
        </authorList>
    </citation>
    <scope>NUCLEOTIDE SEQUENCE [LARGE SCALE GENOMIC DNA]</scope>
</reference>
<dbReference type="EMBL" id="BGPR01079203">
    <property type="protein sequence ID" value="GBL73495.1"/>
    <property type="molecule type" value="Genomic_DNA"/>
</dbReference>
<protein>
    <submittedName>
        <fullName evidence="1">Uncharacterized protein</fullName>
    </submittedName>
</protein>
<accession>A0A4Y2A298</accession>
<gene>
    <name evidence="1" type="ORF">AVEN_142661_1</name>
</gene>
<keyword evidence="2" id="KW-1185">Reference proteome</keyword>
<dbReference type="AlphaFoldDB" id="A0A4Y2A298"/>